<dbReference type="SUPFAM" id="SSF56762">
    <property type="entry name" value="HydB/Nqo4-like"/>
    <property type="match status" value="1"/>
</dbReference>
<dbReference type="Pfam" id="PF00374">
    <property type="entry name" value="NiFeSe_Hases"/>
    <property type="match status" value="2"/>
</dbReference>
<reference evidence="3 4" key="1">
    <citation type="submission" date="2021-05" db="EMBL/GenBank/DDBJ databases">
        <title>Genetic and Functional Diversity in Clade A Lucinid endosymbionts from the Bahamas.</title>
        <authorList>
            <person name="Giani N.M."/>
            <person name="Engel A.S."/>
            <person name="Campbell B.J."/>
        </authorList>
    </citation>
    <scope>NUCLEOTIDE SEQUENCE [LARGE SCALE GENOMIC DNA]</scope>
    <source>
        <strain evidence="3">LUC16012Gg_MoonRockCtena</strain>
    </source>
</reference>
<dbReference type="Gene3D" id="1.10.645.10">
    <property type="entry name" value="Cytochrome-c3 Hydrogenase, chain B"/>
    <property type="match status" value="1"/>
</dbReference>
<feature type="binding site" evidence="2">
    <location>
        <position position="70"/>
    </location>
    <ligand>
        <name>Ni(2+)</name>
        <dbReference type="ChEBI" id="CHEBI:49786"/>
    </ligand>
</feature>
<dbReference type="InterPro" id="IPR018194">
    <property type="entry name" value="Ni-dep_hyd_lsu_Ni_BS"/>
</dbReference>
<comment type="cofactor">
    <cofactor evidence="2">
        <name>Ni(2+)</name>
        <dbReference type="ChEBI" id="CHEBI:49786"/>
    </cofactor>
</comment>
<feature type="binding site" evidence="2">
    <location>
        <position position="424"/>
    </location>
    <ligand>
        <name>Mg(2+)</name>
        <dbReference type="ChEBI" id="CHEBI:18420"/>
    </ligand>
</feature>
<evidence type="ECO:0000256" key="1">
    <source>
        <dbReference type="ARBA" id="ARBA00023002"/>
    </source>
</evidence>
<dbReference type="GO" id="GO:0016151">
    <property type="term" value="F:nickel cation binding"/>
    <property type="evidence" value="ECO:0007669"/>
    <property type="project" value="InterPro"/>
</dbReference>
<name>A0A944M734_9GAMM</name>
<protein>
    <submittedName>
        <fullName evidence="3">Nickel-dependent hydrogenase large subunit</fullName>
    </submittedName>
</protein>
<dbReference type="PANTHER" id="PTHR43600:SF4">
    <property type="entry name" value="CYTOSOLIC NIFE-HYDROGENASE, ALPHA SUBUNIT"/>
    <property type="match status" value="1"/>
</dbReference>
<organism evidence="3 4">
    <name type="scientific">Candidatus Thiodiazotropha taylori</name>
    <dbReference type="NCBI Taxonomy" id="2792791"/>
    <lineage>
        <taxon>Bacteria</taxon>
        <taxon>Pseudomonadati</taxon>
        <taxon>Pseudomonadota</taxon>
        <taxon>Gammaproteobacteria</taxon>
        <taxon>Chromatiales</taxon>
        <taxon>Sedimenticolaceae</taxon>
        <taxon>Candidatus Thiodiazotropha</taxon>
    </lineage>
</organism>
<dbReference type="GO" id="GO:0008901">
    <property type="term" value="F:ferredoxin hydrogenase activity"/>
    <property type="evidence" value="ECO:0007669"/>
    <property type="project" value="InterPro"/>
</dbReference>
<feature type="binding site" evidence="2">
    <location>
        <position position="418"/>
    </location>
    <ligand>
        <name>Ni(2+)</name>
        <dbReference type="ChEBI" id="CHEBI:49786"/>
    </ligand>
</feature>
<feature type="binding site" evidence="2">
    <location>
        <position position="70"/>
    </location>
    <ligand>
        <name>Fe cation</name>
        <dbReference type="ChEBI" id="CHEBI:24875"/>
    </ligand>
</feature>
<evidence type="ECO:0000313" key="3">
    <source>
        <dbReference type="EMBL" id="MBT2988378.1"/>
    </source>
</evidence>
<dbReference type="InterPro" id="IPR029014">
    <property type="entry name" value="NiFe-Hase_large"/>
</dbReference>
<keyword evidence="2" id="KW-0479">Metal-binding</keyword>
<dbReference type="InterPro" id="IPR001501">
    <property type="entry name" value="Ni-dep_hyd_lsu"/>
</dbReference>
<comment type="caution">
    <text evidence="3">The sequence shown here is derived from an EMBL/GenBank/DDBJ whole genome shotgun (WGS) entry which is preliminary data.</text>
</comment>
<sequence length="433" mass="48923">MNDKTRDIQIHVPVLTRVEGEGALKVDVVDGAIQNLELNIYEPPRLFEKFVEGYECNQVIDMVARICGICPVAYQMSAVQAFEELFGLQPPDWLRGMRRAMYCGEWLQSHALHIHLLAAPDFLGFDSAIAMAADYPDAVRRGLELQTLGNDLIALFGGRSVHPVGIRVGGFYRAPRQDEVDSLLRRLEAALPAAEALVGWTAGLDFPDDEQAFISVALSHPEEYAIERGNLISGQGLETEINFYESFFKEHQSPHSTALHSSLEGRPYLVGPLPRLNLNFHQLPKPVRKVMDGCGIAFPSHNMFHSIVARAIELHFAVYEAIRLLERYRQPDEPYIPLQPQEGNAFGCTEAPRGILWHRYDVDDMGIVRYARIVPPTSQNQGRIEEDIRLSLERFGLDNPDDALRLRAEQVIRNYDPCISCATHFLNLEIKRR</sequence>
<dbReference type="AlphaFoldDB" id="A0A944M734"/>
<keyword evidence="1" id="KW-0560">Oxidoreductase</keyword>
<feature type="binding site" evidence="2">
    <location>
        <position position="48"/>
    </location>
    <ligand>
        <name>Mg(2+)</name>
        <dbReference type="ChEBI" id="CHEBI:18420"/>
    </ligand>
</feature>
<dbReference type="EMBL" id="JAHHGM010000004">
    <property type="protein sequence ID" value="MBT2988378.1"/>
    <property type="molecule type" value="Genomic_DNA"/>
</dbReference>
<proteinExistence type="predicted"/>
<accession>A0A944M734</accession>
<keyword evidence="2" id="KW-0533">Nickel</keyword>
<feature type="binding site" evidence="2">
    <location>
        <position position="421"/>
    </location>
    <ligand>
        <name>Fe cation</name>
        <dbReference type="ChEBI" id="CHEBI:24875"/>
    </ligand>
</feature>
<evidence type="ECO:0000313" key="4">
    <source>
        <dbReference type="Proteomes" id="UP000770889"/>
    </source>
</evidence>
<feature type="binding site" evidence="2">
    <location>
        <position position="373"/>
    </location>
    <ligand>
        <name>Mg(2+)</name>
        <dbReference type="ChEBI" id="CHEBI:18420"/>
    </ligand>
</feature>
<feature type="binding site" evidence="2">
    <location>
        <position position="67"/>
    </location>
    <ligand>
        <name>Ni(2+)</name>
        <dbReference type="ChEBI" id="CHEBI:49786"/>
    </ligand>
</feature>
<gene>
    <name evidence="3" type="ORF">KME65_05395</name>
</gene>
<evidence type="ECO:0000256" key="2">
    <source>
        <dbReference type="PIRSR" id="PIRSR601501-1"/>
    </source>
</evidence>
<keyword evidence="2" id="KW-0460">Magnesium</keyword>
<dbReference type="PROSITE" id="PS00508">
    <property type="entry name" value="NI_HGENASE_L_2"/>
    <property type="match status" value="1"/>
</dbReference>
<dbReference type="PANTHER" id="PTHR43600">
    <property type="entry name" value="COENZYME F420 HYDROGENASE, SUBUNIT ALPHA"/>
    <property type="match status" value="1"/>
</dbReference>
<dbReference type="Proteomes" id="UP000770889">
    <property type="component" value="Unassembled WGS sequence"/>
</dbReference>
<keyword evidence="2" id="KW-0408">Iron</keyword>
<comment type="cofactor">
    <cofactor evidence="2">
        <name>Fe cation</name>
        <dbReference type="ChEBI" id="CHEBI:24875"/>
    </cofactor>
</comment>